<gene>
    <name evidence="1" type="ORF">E5347_01515</name>
</gene>
<dbReference type="AlphaFoldDB" id="A0A4S2DMG2"/>
<name>A0A4S2DMG2_9CLOT</name>
<dbReference type="PANTHER" id="PTHR41260">
    <property type="entry name" value="PROTEIN ECSC"/>
    <property type="match status" value="1"/>
</dbReference>
<reference evidence="1 2" key="1">
    <citation type="submission" date="2019-04" db="EMBL/GenBank/DDBJ databases">
        <title>Microbes associate with the intestines of laboratory mice.</title>
        <authorList>
            <person name="Navarre W."/>
            <person name="Wong E."/>
            <person name="Huang K."/>
            <person name="Tropini C."/>
            <person name="Ng K."/>
            <person name="Yu B."/>
        </authorList>
    </citation>
    <scope>NUCLEOTIDE SEQUENCE [LARGE SCALE GENOMIC DNA]</scope>
    <source>
        <strain evidence="1 2">NM50_B9-20</strain>
    </source>
</reference>
<dbReference type="EMBL" id="SRYR01000001">
    <property type="protein sequence ID" value="TGY43517.1"/>
    <property type="molecule type" value="Genomic_DNA"/>
</dbReference>
<dbReference type="Pfam" id="PF12787">
    <property type="entry name" value="EcsC"/>
    <property type="match status" value="1"/>
</dbReference>
<dbReference type="RefSeq" id="WP_136003881.1">
    <property type="nucleotide sequence ID" value="NZ_SRYR01000001.1"/>
</dbReference>
<dbReference type="InterPro" id="IPR024787">
    <property type="entry name" value="EcsC"/>
</dbReference>
<dbReference type="OrthoDB" id="1852051at2"/>
<proteinExistence type="predicted"/>
<dbReference type="PANTHER" id="PTHR41260:SF1">
    <property type="entry name" value="PROTEIN ECSC"/>
    <property type="match status" value="1"/>
</dbReference>
<dbReference type="Proteomes" id="UP000306888">
    <property type="component" value="Unassembled WGS sequence"/>
</dbReference>
<protein>
    <submittedName>
        <fullName evidence="1">EcsC family protein</fullName>
    </submittedName>
</protein>
<organism evidence="1 2">
    <name type="scientific">Clostridium sartagoforme</name>
    <dbReference type="NCBI Taxonomy" id="84031"/>
    <lineage>
        <taxon>Bacteria</taxon>
        <taxon>Bacillati</taxon>
        <taxon>Bacillota</taxon>
        <taxon>Clostridia</taxon>
        <taxon>Eubacteriales</taxon>
        <taxon>Clostridiaceae</taxon>
        <taxon>Clostridium</taxon>
    </lineage>
</organism>
<evidence type="ECO:0000313" key="2">
    <source>
        <dbReference type="Proteomes" id="UP000306888"/>
    </source>
</evidence>
<sequence length="261" mass="30067">MSKIIKKEINKLMKKENKIINKKRSKIIKDKLDPVSEKIEEKIPEKLKGTLESAFYNAFKIVFQKGSKYIEKLYDKEKLKLDHDINNYSLNKRMTRKSLKLLDSQGKKSNLINSAISTIEGVGLGVLGIGIPDIPLFISMILKTVYEIALSYGFSYEEDNEKIYILNLINVALTSEDEKLIYSEKLNDIERKITLGLELENLLDEEIKETSRVLSNNLLIAKFIQGLPIVGVLGGITNYQYLTKVSKYARIKYKKRYLTKY</sequence>
<accession>A0A4S2DMG2</accession>
<comment type="caution">
    <text evidence="1">The sequence shown here is derived from an EMBL/GenBank/DDBJ whole genome shotgun (WGS) entry which is preliminary data.</text>
</comment>
<evidence type="ECO:0000313" key="1">
    <source>
        <dbReference type="EMBL" id="TGY43517.1"/>
    </source>
</evidence>
<keyword evidence="2" id="KW-1185">Reference proteome</keyword>